<evidence type="ECO:0000313" key="5">
    <source>
        <dbReference type="EMBL" id="RAL39772.1"/>
    </source>
</evidence>
<dbReference type="Pfam" id="PF01357">
    <property type="entry name" value="Expansin_C"/>
    <property type="match status" value="1"/>
</dbReference>
<evidence type="ECO:0008006" key="7">
    <source>
        <dbReference type="Google" id="ProtNLM"/>
    </source>
</evidence>
<dbReference type="PANTHER" id="PTHR31692:SF4">
    <property type="entry name" value="EXPANSIN-LIKE A1-RELATED"/>
    <property type="match status" value="1"/>
</dbReference>
<dbReference type="InterPro" id="IPR007118">
    <property type="entry name" value="Expan_Lol_pI"/>
</dbReference>
<dbReference type="PRINTS" id="PR01225">
    <property type="entry name" value="EXPANSNFAMLY"/>
</dbReference>
<evidence type="ECO:0000313" key="6">
    <source>
        <dbReference type="Proteomes" id="UP000249390"/>
    </source>
</evidence>
<comment type="similarity">
    <text evidence="1">Belongs to the expansin family.</text>
</comment>
<dbReference type="Gene3D" id="2.40.40.10">
    <property type="entry name" value="RlpA-like domain"/>
    <property type="match status" value="1"/>
</dbReference>
<evidence type="ECO:0000256" key="2">
    <source>
        <dbReference type="SAM" id="SignalP"/>
    </source>
</evidence>
<dbReference type="PROSITE" id="PS50843">
    <property type="entry name" value="EXPANSIN_CBD"/>
    <property type="match status" value="1"/>
</dbReference>
<dbReference type="GO" id="GO:0009506">
    <property type="term" value="C:plasmodesma"/>
    <property type="evidence" value="ECO:0007669"/>
    <property type="project" value="TreeGrafter"/>
</dbReference>
<feature type="chain" id="PRO_5016326356" description="Expansin-like EG45 domain-containing protein" evidence="2">
    <location>
        <begin position="23"/>
        <end position="315"/>
    </location>
</feature>
<feature type="signal peptide" evidence="2">
    <location>
        <begin position="1"/>
        <end position="22"/>
    </location>
</feature>
<keyword evidence="6" id="KW-1185">Reference proteome</keyword>
<dbReference type="PROSITE" id="PS50842">
    <property type="entry name" value="EXPANSIN_EG45"/>
    <property type="match status" value="1"/>
</dbReference>
<dbReference type="AlphaFoldDB" id="A0A328D1W2"/>
<evidence type="ECO:0000259" key="4">
    <source>
        <dbReference type="PROSITE" id="PS50843"/>
    </source>
</evidence>
<dbReference type="EMBL" id="NQVE01000200">
    <property type="protein sequence ID" value="RAL39772.1"/>
    <property type="molecule type" value="Genomic_DNA"/>
</dbReference>
<keyword evidence="2" id="KW-0732">Signal</keyword>
<dbReference type="Pfam" id="PF03330">
    <property type="entry name" value="DPBB_1"/>
    <property type="match status" value="1"/>
</dbReference>
<dbReference type="SUPFAM" id="SSF49590">
    <property type="entry name" value="PHL pollen allergen"/>
    <property type="match status" value="1"/>
</dbReference>
<dbReference type="GO" id="GO:0009505">
    <property type="term" value="C:plant-type cell wall"/>
    <property type="evidence" value="ECO:0007669"/>
    <property type="project" value="TreeGrafter"/>
</dbReference>
<organism evidence="5 6">
    <name type="scientific">Cuscuta australis</name>
    <dbReference type="NCBI Taxonomy" id="267555"/>
    <lineage>
        <taxon>Eukaryota</taxon>
        <taxon>Viridiplantae</taxon>
        <taxon>Streptophyta</taxon>
        <taxon>Embryophyta</taxon>
        <taxon>Tracheophyta</taxon>
        <taxon>Spermatophyta</taxon>
        <taxon>Magnoliopsida</taxon>
        <taxon>eudicotyledons</taxon>
        <taxon>Gunneridae</taxon>
        <taxon>Pentapetalae</taxon>
        <taxon>asterids</taxon>
        <taxon>lamiids</taxon>
        <taxon>Solanales</taxon>
        <taxon>Convolvulaceae</taxon>
        <taxon>Cuscuteae</taxon>
        <taxon>Cuscuta</taxon>
        <taxon>Cuscuta subgen. Grammica</taxon>
        <taxon>Cuscuta sect. Cleistogrammica</taxon>
    </lineage>
</organism>
<evidence type="ECO:0000256" key="1">
    <source>
        <dbReference type="RuleBase" id="RU003460"/>
    </source>
</evidence>
<accession>A0A328D1W2</accession>
<reference evidence="5 6" key="1">
    <citation type="submission" date="2018-06" db="EMBL/GenBank/DDBJ databases">
        <title>The Genome of Cuscuta australis (Dodder) Provides Insight into the Evolution of Plant Parasitism.</title>
        <authorList>
            <person name="Liu H."/>
        </authorList>
    </citation>
    <scope>NUCLEOTIDE SEQUENCE [LARGE SCALE GENOMIC DNA]</scope>
    <source>
        <strain evidence="6">cv. Yunnan</strain>
        <tissue evidence="5">Vines</tissue>
    </source>
</reference>
<dbReference type="GO" id="GO:0005576">
    <property type="term" value="C:extracellular region"/>
    <property type="evidence" value="ECO:0007669"/>
    <property type="project" value="InterPro"/>
</dbReference>
<comment type="caution">
    <text evidence="5">The sequence shown here is derived from an EMBL/GenBank/DDBJ whole genome shotgun (WGS) entry which is preliminary data.</text>
</comment>
<dbReference type="SUPFAM" id="SSF50685">
    <property type="entry name" value="Barwin-like endoglucanases"/>
    <property type="match status" value="1"/>
</dbReference>
<sequence>MGCDQHSFLCAAVAILLAVCTAGSISSASEATCDGCFHHARVSLFSNASALNSGACGYGSMAVGFYGGRIAAASPKLYKDGAACGACFQLRCKDHIVCKKEGTTVMVTDYYVNANAQTDFVISSRALMAMAAADAAGNSKKDQQQRQHLFDTLLDHVEYQRVPCDEYKSRNLAIRVDESSQKPNRLAIQFLYQAGQTEIVSVDVAAAAASGRRQVGSPNWMYMSRRKQLQGGGAAAIWETVGAPPPSGALQFRFVVTAGYDGKWYWANKKVLPWDWKNGGICDTGLQVTDIALDGGSGCSQTCDDHHHHHAAGHH</sequence>
<dbReference type="Proteomes" id="UP000249390">
    <property type="component" value="Unassembled WGS sequence"/>
</dbReference>
<gene>
    <name evidence="5" type="ORF">DM860_003305</name>
</gene>
<dbReference type="Gene3D" id="2.60.40.760">
    <property type="entry name" value="Expansin, cellulose-binding-like domain"/>
    <property type="match status" value="1"/>
</dbReference>
<dbReference type="InterPro" id="IPR036749">
    <property type="entry name" value="Expansin_CBD_sf"/>
</dbReference>
<dbReference type="InterPro" id="IPR009009">
    <property type="entry name" value="RlpA-like_DPBB"/>
</dbReference>
<evidence type="ECO:0000259" key="3">
    <source>
        <dbReference type="PROSITE" id="PS50842"/>
    </source>
</evidence>
<proteinExistence type="inferred from homology"/>
<dbReference type="PANTHER" id="PTHR31692">
    <property type="entry name" value="EXPANSIN-B3"/>
    <property type="match status" value="1"/>
</dbReference>
<dbReference type="InterPro" id="IPR007117">
    <property type="entry name" value="Expansin_CBD"/>
</dbReference>
<feature type="domain" description="Expansin-like CBD" evidence="4">
    <location>
        <begin position="184"/>
        <end position="284"/>
    </location>
</feature>
<dbReference type="InterPro" id="IPR007112">
    <property type="entry name" value="Expansin/allergen_DPBB_dom"/>
</dbReference>
<dbReference type="GO" id="GO:0009653">
    <property type="term" value="P:anatomical structure morphogenesis"/>
    <property type="evidence" value="ECO:0007669"/>
    <property type="project" value="UniProtKB-ARBA"/>
</dbReference>
<feature type="domain" description="Expansin-like EG45" evidence="3">
    <location>
        <begin position="53"/>
        <end position="169"/>
    </location>
</feature>
<dbReference type="InterPro" id="IPR036908">
    <property type="entry name" value="RlpA-like_sf"/>
</dbReference>
<protein>
    <recommendedName>
        <fullName evidence="7">Expansin-like EG45 domain-containing protein</fullName>
    </recommendedName>
</protein>
<name>A0A328D1W2_9ASTE</name>